<keyword evidence="2" id="KW-0378">Hydrolase</keyword>
<gene>
    <name evidence="2" type="ORF">ENR15_14060</name>
</gene>
<dbReference type="CDD" id="cd00085">
    <property type="entry name" value="HNHc"/>
    <property type="match status" value="1"/>
</dbReference>
<proteinExistence type="predicted"/>
<dbReference type="GO" id="GO:0004519">
    <property type="term" value="F:endonuclease activity"/>
    <property type="evidence" value="ECO:0007669"/>
    <property type="project" value="UniProtKB-KW"/>
</dbReference>
<dbReference type="PANTHER" id="PTHR33877:SF1">
    <property type="entry name" value="TYPE IV METHYL-DIRECTED RESTRICTION ENZYME ECOKMCRA"/>
    <property type="match status" value="1"/>
</dbReference>
<dbReference type="Gene3D" id="1.10.30.50">
    <property type="match status" value="1"/>
</dbReference>
<dbReference type="AlphaFoldDB" id="A0A7C3VTR1"/>
<keyword evidence="2" id="KW-0540">Nuclease</keyword>
<keyword evidence="2" id="KW-0255">Endonuclease</keyword>
<reference evidence="2" key="1">
    <citation type="journal article" date="2020" name="mSystems">
        <title>Genome- and Community-Level Interaction Insights into Carbon Utilization and Element Cycling Functions of Hydrothermarchaeota in Hydrothermal Sediment.</title>
        <authorList>
            <person name="Zhou Z."/>
            <person name="Liu Y."/>
            <person name="Xu W."/>
            <person name="Pan J."/>
            <person name="Luo Z.H."/>
            <person name="Li M."/>
        </authorList>
    </citation>
    <scope>NUCLEOTIDE SEQUENCE [LARGE SCALE GENOMIC DNA]</scope>
    <source>
        <strain evidence="2">SpSt-374</strain>
    </source>
</reference>
<dbReference type="InterPro" id="IPR003615">
    <property type="entry name" value="HNH_nuc"/>
</dbReference>
<dbReference type="Pfam" id="PF01844">
    <property type="entry name" value="HNH"/>
    <property type="match status" value="1"/>
</dbReference>
<dbReference type="GO" id="GO:0003676">
    <property type="term" value="F:nucleic acid binding"/>
    <property type="evidence" value="ECO:0007669"/>
    <property type="project" value="InterPro"/>
</dbReference>
<name>A0A7C3VTR1_9CYAN</name>
<dbReference type="GO" id="GO:0008270">
    <property type="term" value="F:zinc ion binding"/>
    <property type="evidence" value="ECO:0007669"/>
    <property type="project" value="InterPro"/>
</dbReference>
<sequence length="142" mass="15727">MASISQKLRQQVWSEAGYCCEYCRTSSRLIGMPLVIEHIFPQSLGGGDDRDNLAASGYRCNEFKGAKTHAIDPNTGELVPLFHPREQKWTEHFSWANGGTDIVGLTASGSATVVALHLNNEYVVAARSLWISQGWHPPRDEI</sequence>
<evidence type="ECO:0000313" key="2">
    <source>
        <dbReference type="EMBL" id="HGG01735.1"/>
    </source>
</evidence>
<dbReference type="InterPro" id="IPR002711">
    <property type="entry name" value="HNH"/>
</dbReference>
<organism evidence="2">
    <name type="scientific">Planktothricoides sp. SpSt-374</name>
    <dbReference type="NCBI Taxonomy" id="2282167"/>
    <lineage>
        <taxon>Bacteria</taxon>
        <taxon>Bacillati</taxon>
        <taxon>Cyanobacteriota</taxon>
        <taxon>Cyanophyceae</taxon>
        <taxon>Oscillatoriophycideae</taxon>
        <taxon>Oscillatoriales</taxon>
        <taxon>Oscillatoriaceae</taxon>
        <taxon>Planktothricoides</taxon>
    </lineage>
</organism>
<comment type="caution">
    <text evidence="2">The sequence shown here is derived from an EMBL/GenBank/DDBJ whole genome shotgun (WGS) entry which is preliminary data.</text>
</comment>
<dbReference type="EMBL" id="DSPX01000141">
    <property type="protein sequence ID" value="HGG01735.1"/>
    <property type="molecule type" value="Genomic_DNA"/>
</dbReference>
<accession>A0A7C3VTR1</accession>
<dbReference type="InterPro" id="IPR052892">
    <property type="entry name" value="NA-targeting_endonuclease"/>
</dbReference>
<protein>
    <submittedName>
        <fullName evidence="2">HNH endonuclease</fullName>
    </submittedName>
</protein>
<feature type="domain" description="HNH" evidence="1">
    <location>
        <begin position="20"/>
        <end position="66"/>
    </location>
</feature>
<dbReference type="PANTHER" id="PTHR33877">
    <property type="entry name" value="SLL1193 PROTEIN"/>
    <property type="match status" value="1"/>
</dbReference>
<evidence type="ECO:0000259" key="1">
    <source>
        <dbReference type="Pfam" id="PF01844"/>
    </source>
</evidence>